<gene>
    <name evidence="1" type="ORF">ACFO7V_17935</name>
</gene>
<name>A0ABV9MRR4_9MICC</name>
<organism evidence="1 2">
    <name type="scientific">Glutamicibacter bergerei</name>
    <dbReference type="NCBI Taxonomy" id="256702"/>
    <lineage>
        <taxon>Bacteria</taxon>
        <taxon>Bacillati</taxon>
        <taxon>Actinomycetota</taxon>
        <taxon>Actinomycetes</taxon>
        <taxon>Micrococcales</taxon>
        <taxon>Micrococcaceae</taxon>
        <taxon>Glutamicibacter</taxon>
    </lineage>
</organism>
<evidence type="ECO:0008006" key="3">
    <source>
        <dbReference type="Google" id="ProtNLM"/>
    </source>
</evidence>
<dbReference type="EMBL" id="JBHSHE010000090">
    <property type="protein sequence ID" value="MFC4718005.1"/>
    <property type="molecule type" value="Genomic_DNA"/>
</dbReference>
<dbReference type="RefSeq" id="WP_346058906.1">
    <property type="nucleotide sequence ID" value="NZ_BAAAVQ010000015.1"/>
</dbReference>
<keyword evidence="2" id="KW-1185">Reference proteome</keyword>
<proteinExistence type="predicted"/>
<sequence length="181" mass="20377">MKTKKIRLFLLLAVVIGVLVWLAISMTRGPITVEERTYKPHELSQALEDLGYTVSTPSYLPDSYQLDRVLVTQFPPQDSNPKQLTLVYKNQNAASYDLVAKELIRPFADEVNVQEFPTDQRSVVEVNGSKSVVLTTENPGAKSLRILYAPAAEKMYQINTENRTNDSISENEMISVLESIK</sequence>
<accession>A0ABV9MRR4</accession>
<comment type="caution">
    <text evidence="1">The sequence shown here is derived from an EMBL/GenBank/DDBJ whole genome shotgun (WGS) entry which is preliminary data.</text>
</comment>
<protein>
    <recommendedName>
        <fullName evidence="3">DUF4367 domain-containing protein</fullName>
    </recommendedName>
</protein>
<reference evidence="2" key="1">
    <citation type="journal article" date="2019" name="Int. J. Syst. Evol. Microbiol.">
        <title>The Global Catalogue of Microorganisms (GCM) 10K type strain sequencing project: providing services to taxonomists for standard genome sequencing and annotation.</title>
        <authorList>
            <consortium name="The Broad Institute Genomics Platform"/>
            <consortium name="The Broad Institute Genome Sequencing Center for Infectious Disease"/>
            <person name="Wu L."/>
            <person name="Ma J."/>
        </authorList>
    </citation>
    <scope>NUCLEOTIDE SEQUENCE [LARGE SCALE GENOMIC DNA]</scope>
    <source>
        <strain evidence="2">CGMCC 1.12849</strain>
    </source>
</reference>
<dbReference type="Proteomes" id="UP001595884">
    <property type="component" value="Unassembled WGS sequence"/>
</dbReference>
<evidence type="ECO:0000313" key="1">
    <source>
        <dbReference type="EMBL" id="MFC4718005.1"/>
    </source>
</evidence>
<evidence type="ECO:0000313" key="2">
    <source>
        <dbReference type="Proteomes" id="UP001595884"/>
    </source>
</evidence>